<name>A0A4R6WEE6_9SPHI</name>
<dbReference type="Proteomes" id="UP000295292">
    <property type="component" value="Unassembled WGS sequence"/>
</dbReference>
<evidence type="ECO:0000256" key="7">
    <source>
        <dbReference type="ARBA" id="ARBA00023065"/>
    </source>
</evidence>
<gene>
    <name evidence="12" type="ORF">CLV99_2944</name>
</gene>
<feature type="transmembrane region" description="Helical" evidence="10">
    <location>
        <begin position="54"/>
        <end position="71"/>
    </location>
</feature>
<comment type="caution">
    <text evidence="12">The sequence shown here is derived from an EMBL/GenBank/DDBJ whole genome shotgun (WGS) entry which is preliminary data.</text>
</comment>
<sequence length="536" mass="59507">MQELEKIIWVSIILIVIISVKERIKLALPILLVLVGLLLSLTGLLPTIDISPELIFYVVLPPVLFDAAWNTSIPDFKKEFPKISVLAFLLVFLTTTIVAVFVHHVLPGFGWGLAFVLGAIVSPPDAVAASSITKSIPLPKRLIILLEGESLLNDASALIAYKCAVVAVMTGAFSLWDAGWQFLYISVGGVFVGIAIGFLFLKIYGFFRHDSNVETFAVILLPFATYSLAEHLGFSGVLAVVILGMYLSWHSFSIFTAASRIQMGHIWDVIIFILNGLIFLILGMQLPGILADIPSPEVVPLVFYGFLIFLILVVVRLLVLFALPIFSFRKSSDSRKIYAESGKEYLILSWSGMRGVVSLAAALALPFTDGQGVLIEERSTILFVSFIVIIFTLFIQGLTLPRMISLLKPVDRKIEDDNILNLLLLDRSISYLTNIPIRGHLTESVIKNMVAKLEAEESELIDGSAEHILLTKQTAEKGAYLQLELNLVDYQRQELADSYQKGRFSLEMIRKKELELDFWTATILQEMERARSSVTG</sequence>
<keyword evidence="5 10" id="KW-1133">Transmembrane helix</keyword>
<comment type="similarity">
    <text evidence="10">Belongs to the monovalent cation:proton antiporter 1 (CPA1) transporter (TC 2.A.36) family.</text>
</comment>
<evidence type="ECO:0000256" key="10">
    <source>
        <dbReference type="RuleBase" id="RU366002"/>
    </source>
</evidence>
<keyword evidence="2 10" id="KW-0813">Transport</keyword>
<evidence type="ECO:0000313" key="12">
    <source>
        <dbReference type="EMBL" id="TDQ76357.1"/>
    </source>
</evidence>
<dbReference type="OrthoDB" id="9809206at2"/>
<dbReference type="InterPro" id="IPR006153">
    <property type="entry name" value="Cation/H_exchanger_TM"/>
</dbReference>
<accession>A0A4R6WEE6</accession>
<evidence type="ECO:0000256" key="6">
    <source>
        <dbReference type="ARBA" id="ARBA00023053"/>
    </source>
</evidence>
<dbReference type="PANTHER" id="PTHR10110:SF86">
    <property type="entry name" value="SODIUM_HYDROGEN EXCHANGER 7"/>
    <property type="match status" value="1"/>
</dbReference>
<dbReference type="Gene3D" id="6.10.140.1330">
    <property type="match status" value="1"/>
</dbReference>
<reference evidence="12 13" key="1">
    <citation type="submission" date="2019-03" db="EMBL/GenBank/DDBJ databases">
        <title>Genomic Encyclopedia of Archaeal and Bacterial Type Strains, Phase II (KMG-II): from individual species to whole genera.</title>
        <authorList>
            <person name="Goeker M."/>
        </authorList>
    </citation>
    <scope>NUCLEOTIDE SEQUENCE [LARGE SCALE GENOMIC DNA]</scope>
    <source>
        <strain evidence="12 13">DSM 28353</strain>
    </source>
</reference>
<keyword evidence="4 10" id="KW-0812">Transmembrane</keyword>
<dbReference type="GO" id="GO:0015385">
    <property type="term" value="F:sodium:proton antiporter activity"/>
    <property type="evidence" value="ECO:0007669"/>
    <property type="project" value="InterPro"/>
</dbReference>
<evidence type="ECO:0000256" key="2">
    <source>
        <dbReference type="ARBA" id="ARBA00022448"/>
    </source>
</evidence>
<feature type="transmembrane region" description="Helical" evidence="10">
    <location>
        <begin position="302"/>
        <end position="326"/>
    </location>
</feature>
<evidence type="ECO:0000256" key="1">
    <source>
        <dbReference type="ARBA" id="ARBA00004651"/>
    </source>
</evidence>
<comment type="function">
    <text evidence="10">Na(+)/H(+) antiporter that extrudes sodium in exchange for external protons.</text>
</comment>
<feature type="transmembrane region" description="Helical" evidence="10">
    <location>
        <begin position="235"/>
        <end position="257"/>
    </location>
</feature>
<dbReference type="AlphaFoldDB" id="A0A4R6WEE6"/>
<dbReference type="GO" id="GO:0098719">
    <property type="term" value="P:sodium ion import across plasma membrane"/>
    <property type="evidence" value="ECO:0007669"/>
    <property type="project" value="TreeGrafter"/>
</dbReference>
<feature type="transmembrane region" description="Helical" evidence="10">
    <location>
        <begin position="380"/>
        <end position="400"/>
    </location>
</feature>
<dbReference type="NCBIfam" id="TIGR00831">
    <property type="entry name" value="a_cpa1"/>
    <property type="match status" value="1"/>
</dbReference>
<keyword evidence="8 10" id="KW-0472">Membrane</keyword>
<evidence type="ECO:0000313" key="13">
    <source>
        <dbReference type="Proteomes" id="UP000295292"/>
    </source>
</evidence>
<dbReference type="InterPro" id="IPR004705">
    <property type="entry name" value="Cation/H_exchanger_CPA1_bac"/>
</dbReference>
<feature type="transmembrane region" description="Helical" evidence="10">
    <location>
        <begin position="28"/>
        <end position="48"/>
    </location>
</feature>
<dbReference type="InterPro" id="IPR018422">
    <property type="entry name" value="Cation/H_exchanger_CPA1"/>
</dbReference>
<feature type="transmembrane region" description="Helical" evidence="10">
    <location>
        <begin position="269"/>
        <end position="290"/>
    </location>
</feature>
<organism evidence="12 13">
    <name type="scientific">Sphingobacterium yanglingense</name>
    <dbReference type="NCBI Taxonomy" id="1437280"/>
    <lineage>
        <taxon>Bacteria</taxon>
        <taxon>Pseudomonadati</taxon>
        <taxon>Bacteroidota</taxon>
        <taxon>Sphingobacteriia</taxon>
        <taxon>Sphingobacteriales</taxon>
        <taxon>Sphingobacteriaceae</taxon>
        <taxon>Sphingobacterium</taxon>
    </lineage>
</organism>
<evidence type="ECO:0000256" key="8">
    <source>
        <dbReference type="ARBA" id="ARBA00023136"/>
    </source>
</evidence>
<evidence type="ECO:0000256" key="4">
    <source>
        <dbReference type="ARBA" id="ARBA00022692"/>
    </source>
</evidence>
<dbReference type="EMBL" id="SNYV01000015">
    <property type="protein sequence ID" value="TDQ76357.1"/>
    <property type="molecule type" value="Genomic_DNA"/>
</dbReference>
<comment type="subcellular location">
    <subcellularLocation>
        <location evidence="1 10">Cell membrane</location>
        <topology evidence="1 10">Multi-pass membrane protein</topology>
    </subcellularLocation>
</comment>
<comment type="caution">
    <text evidence="10">Lacks conserved residue(s) required for the propagation of feature annotation.</text>
</comment>
<dbReference type="RefSeq" id="WP_133585182.1">
    <property type="nucleotide sequence ID" value="NZ_SNYV01000015.1"/>
</dbReference>
<dbReference type="GO" id="GO:0005886">
    <property type="term" value="C:plasma membrane"/>
    <property type="evidence" value="ECO:0007669"/>
    <property type="project" value="UniProtKB-SubCell"/>
</dbReference>
<evidence type="ECO:0000259" key="11">
    <source>
        <dbReference type="Pfam" id="PF00999"/>
    </source>
</evidence>
<proteinExistence type="inferred from homology"/>
<feature type="transmembrane region" description="Helical" evidence="10">
    <location>
        <begin position="151"/>
        <end position="176"/>
    </location>
</feature>
<keyword evidence="9 10" id="KW-0739">Sodium transport</keyword>
<keyword evidence="3 10" id="KW-1003">Cell membrane</keyword>
<feature type="transmembrane region" description="Helical" evidence="10">
    <location>
        <begin position="83"/>
        <end position="103"/>
    </location>
</feature>
<feature type="domain" description="Cation/H+ exchanger transmembrane" evidence="11">
    <location>
        <begin position="11"/>
        <end position="403"/>
    </location>
</feature>
<keyword evidence="7 10" id="KW-0406">Ion transport</keyword>
<evidence type="ECO:0000256" key="5">
    <source>
        <dbReference type="ARBA" id="ARBA00022989"/>
    </source>
</evidence>
<dbReference type="PANTHER" id="PTHR10110">
    <property type="entry name" value="SODIUM/HYDROGEN EXCHANGER"/>
    <property type="match status" value="1"/>
</dbReference>
<dbReference type="GO" id="GO:0051453">
    <property type="term" value="P:regulation of intracellular pH"/>
    <property type="evidence" value="ECO:0007669"/>
    <property type="project" value="TreeGrafter"/>
</dbReference>
<keyword evidence="13" id="KW-1185">Reference proteome</keyword>
<feature type="transmembrane region" description="Helical" evidence="10">
    <location>
        <begin position="182"/>
        <end position="201"/>
    </location>
</feature>
<dbReference type="Pfam" id="PF00999">
    <property type="entry name" value="Na_H_Exchanger"/>
    <property type="match status" value="1"/>
</dbReference>
<keyword evidence="10" id="KW-0050">Antiport</keyword>
<evidence type="ECO:0000256" key="3">
    <source>
        <dbReference type="ARBA" id="ARBA00022475"/>
    </source>
</evidence>
<dbReference type="GO" id="GO:0015386">
    <property type="term" value="F:potassium:proton antiporter activity"/>
    <property type="evidence" value="ECO:0007669"/>
    <property type="project" value="TreeGrafter"/>
</dbReference>
<keyword evidence="6 10" id="KW-0915">Sodium</keyword>
<protein>
    <submittedName>
        <fullName evidence="12">Sodium/proton antiporter (CPA1 family)</fullName>
    </submittedName>
</protein>
<evidence type="ECO:0000256" key="9">
    <source>
        <dbReference type="ARBA" id="ARBA00023201"/>
    </source>
</evidence>